<sequence>MVYFSHIVAILHVVIIPMILKKMVCGHAAALWHGICRVLDLFRDTFRQRGDHASRVSMLYRLIGLQPDIPSGNRLVIQSAHIREWLRPGAAIL</sequence>
<evidence type="ECO:0000313" key="1">
    <source>
        <dbReference type="EMBL" id="PYD68958.1"/>
    </source>
</evidence>
<accession>A0A2V4SAC2</accession>
<proteinExistence type="predicted"/>
<dbReference type="Proteomes" id="UP000247371">
    <property type="component" value="Unassembled WGS sequence"/>
</dbReference>
<dbReference type="EMBL" id="NKUB01000017">
    <property type="protein sequence ID" value="PYD68958.1"/>
    <property type="molecule type" value="Genomic_DNA"/>
</dbReference>
<name>A0A2V4SAC2_9PROT</name>
<dbReference type="AlphaFoldDB" id="A0A2V4SAC2"/>
<organism evidence="1 2">
    <name type="scientific">Komagataeibacter swingsii</name>
    <dbReference type="NCBI Taxonomy" id="215220"/>
    <lineage>
        <taxon>Bacteria</taxon>
        <taxon>Pseudomonadati</taxon>
        <taxon>Pseudomonadota</taxon>
        <taxon>Alphaproteobacteria</taxon>
        <taxon>Acetobacterales</taxon>
        <taxon>Acetobacteraceae</taxon>
        <taxon>Komagataeibacter</taxon>
    </lineage>
</organism>
<evidence type="ECO:0000313" key="2">
    <source>
        <dbReference type="Proteomes" id="UP000247371"/>
    </source>
</evidence>
<reference evidence="1 2" key="1">
    <citation type="submission" date="2017-07" db="EMBL/GenBank/DDBJ databases">
        <title>A draft genome sequence of Komagataeibacter swingsii LMG 22125.</title>
        <authorList>
            <person name="Skraban J."/>
            <person name="Cleenwerck I."/>
            <person name="Vandamme P."/>
            <person name="Trcek J."/>
        </authorList>
    </citation>
    <scope>NUCLEOTIDE SEQUENCE [LARGE SCALE GENOMIC DNA]</scope>
    <source>
        <strain evidence="1 2">LMG 22125</strain>
    </source>
</reference>
<gene>
    <name evidence="1" type="ORF">CFR76_12260</name>
</gene>
<protein>
    <submittedName>
        <fullName evidence="1">Uncharacterized protein</fullName>
    </submittedName>
</protein>
<keyword evidence="2" id="KW-1185">Reference proteome</keyword>
<comment type="caution">
    <text evidence="1">The sequence shown here is derived from an EMBL/GenBank/DDBJ whole genome shotgun (WGS) entry which is preliminary data.</text>
</comment>